<protein>
    <submittedName>
        <fullName evidence="1">Uncharacterized protein</fullName>
    </submittedName>
</protein>
<proteinExistence type="predicted"/>
<dbReference type="AlphaFoldDB" id="J9G0Q9"/>
<gene>
    <name evidence="1" type="ORF">EVA_11477</name>
</gene>
<name>J9G0Q9_9ZZZZ</name>
<accession>J9G0Q9</accession>
<sequence length="66" mass="7172">MRISQKHVVLTTIVKRVSPAPRSAPLNTLTPPCTMKNPPITKRYSLPIFITSGSLVKASIIMSPNA</sequence>
<dbReference type="EMBL" id="AMCI01003386">
    <property type="protein sequence ID" value="EJX00419.1"/>
    <property type="molecule type" value="Genomic_DNA"/>
</dbReference>
<reference evidence="1" key="1">
    <citation type="journal article" date="2012" name="PLoS ONE">
        <title>Gene sets for utilization of primary and secondary nutrition supplies in the distal gut of endangered iberian lynx.</title>
        <authorList>
            <person name="Alcaide M."/>
            <person name="Messina E."/>
            <person name="Richter M."/>
            <person name="Bargiela R."/>
            <person name="Peplies J."/>
            <person name="Huws S.A."/>
            <person name="Newbold C.J."/>
            <person name="Golyshin P.N."/>
            <person name="Simon M.A."/>
            <person name="Lopez G."/>
            <person name="Yakimov M.M."/>
            <person name="Ferrer M."/>
        </authorList>
    </citation>
    <scope>NUCLEOTIDE SEQUENCE</scope>
</reference>
<evidence type="ECO:0000313" key="1">
    <source>
        <dbReference type="EMBL" id="EJX00419.1"/>
    </source>
</evidence>
<organism evidence="1">
    <name type="scientific">gut metagenome</name>
    <dbReference type="NCBI Taxonomy" id="749906"/>
    <lineage>
        <taxon>unclassified sequences</taxon>
        <taxon>metagenomes</taxon>
        <taxon>organismal metagenomes</taxon>
    </lineage>
</organism>
<comment type="caution">
    <text evidence="1">The sequence shown here is derived from an EMBL/GenBank/DDBJ whole genome shotgun (WGS) entry which is preliminary data.</text>
</comment>